<evidence type="ECO:0000313" key="1">
    <source>
        <dbReference type="EMBL" id="CAL5970974.1"/>
    </source>
</evidence>
<organism evidence="1 2">
    <name type="scientific">Hexamita inflata</name>
    <dbReference type="NCBI Taxonomy" id="28002"/>
    <lineage>
        <taxon>Eukaryota</taxon>
        <taxon>Metamonada</taxon>
        <taxon>Diplomonadida</taxon>
        <taxon>Hexamitidae</taxon>
        <taxon>Hexamitinae</taxon>
        <taxon>Hexamita</taxon>
    </lineage>
</organism>
<evidence type="ECO:0000313" key="2">
    <source>
        <dbReference type="Proteomes" id="UP001642409"/>
    </source>
</evidence>
<dbReference type="Proteomes" id="UP001642409">
    <property type="component" value="Unassembled WGS sequence"/>
</dbReference>
<protein>
    <submittedName>
        <fullName evidence="1">Hypothetical_protein</fullName>
    </submittedName>
</protein>
<dbReference type="EMBL" id="CAXDID020000002">
    <property type="protein sequence ID" value="CAL5970974.1"/>
    <property type="molecule type" value="Genomic_DNA"/>
</dbReference>
<comment type="caution">
    <text evidence="1">The sequence shown here is derived from an EMBL/GenBank/DDBJ whole genome shotgun (WGS) entry which is preliminary data.</text>
</comment>
<keyword evidence="2" id="KW-1185">Reference proteome</keyword>
<sequence length="159" mass="19447">MLQLHYLDLKKNLIVDIQPIHQVIYSILRRRQQQSCYQNTQYNYQYLCITYNSLYNTQYINLLKQNEYENKQIIQDICYIVEDRQQAQTQEQYQKYKMIYSINSANRQLVRMQQIFKRAHKTLNTIAIPQMIKQVNDNFCLNVMNLFAKQEQQELEVYQ</sequence>
<proteinExistence type="predicted"/>
<gene>
    <name evidence="1" type="ORF">HINF_LOCUS914</name>
</gene>
<reference evidence="1 2" key="1">
    <citation type="submission" date="2024-07" db="EMBL/GenBank/DDBJ databases">
        <authorList>
            <person name="Akdeniz Z."/>
        </authorList>
    </citation>
    <scope>NUCLEOTIDE SEQUENCE [LARGE SCALE GENOMIC DNA]</scope>
</reference>
<accession>A0ABP1GN06</accession>
<name>A0ABP1GN06_9EUKA</name>